<dbReference type="EMBL" id="MJBS01000249">
    <property type="protein sequence ID" value="OHE90516.1"/>
    <property type="molecule type" value="Genomic_DNA"/>
</dbReference>
<gene>
    <name evidence="1" type="ORF">CORC01_14185</name>
</gene>
<organism evidence="1 2">
    <name type="scientific">Colletotrichum orchidophilum</name>
    <dbReference type="NCBI Taxonomy" id="1209926"/>
    <lineage>
        <taxon>Eukaryota</taxon>
        <taxon>Fungi</taxon>
        <taxon>Dikarya</taxon>
        <taxon>Ascomycota</taxon>
        <taxon>Pezizomycotina</taxon>
        <taxon>Sordariomycetes</taxon>
        <taxon>Hypocreomycetidae</taxon>
        <taxon>Glomerellales</taxon>
        <taxon>Glomerellaceae</taxon>
        <taxon>Colletotrichum</taxon>
    </lineage>
</organism>
<dbReference type="RefSeq" id="XP_022467693.1">
    <property type="nucleotide sequence ID" value="XM_022625796.1"/>
</dbReference>
<dbReference type="GeneID" id="34567306"/>
<accession>A0A1G4AN47</accession>
<protein>
    <submittedName>
        <fullName evidence="1">Uncharacterized protein</fullName>
    </submittedName>
</protein>
<dbReference type="Proteomes" id="UP000176998">
    <property type="component" value="Unassembled WGS sequence"/>
</dbReference>
<reference evidence="1 2" key="1">
    <citation type="submission" date="2016-09" db="EMBL/GenBank/DDBJ databases">
        <authorList>
            <person name="Capua I."/>
            <person name="De Benedictis P."/>
            <person name="Joannis T."/>
            <person name="Lombin L.H."/>
            <person name="Cattoli G."/>
        </authorList>
    </citation>
    <scope>NUCLEOTIDE SEQUENCE [LARGE SCALE GENOMIC DNA]</scope>
    <source>
        <strain evidence="1 2">IMI 309357</strain>
    </source>
</reference>
<evidence type="ECO:0000313" key="2">
    <source>
        <dbReference type="Proteomes" id="UP000176998"/>
    </source>
</evidence>
<evidence type="ECO:0000313" key="1">
    <source>
        <dbReference type="EMBL" id="OHE90516.1"/>
    </source>
</evidence>
<proteinExistence type="predicted"/>
<comment type="caution">
    <text evidence="1">The sequence shown here is derived from an EMBL/GenBank/DDBJ whole genome shotgun (WGS) entry which is preliminary data.</text>
</comment>
<sequence>MEVTDVRLYRVTRSQSSESENHLPAWSELMHRGVDNNGGGDGGGGDTSCFLAREKIEVEERTKIDVIFGCAALTEVASMAKPVKAKKTLE</sequence>
<name>A0A1G4AN47_9PEZI</name>
<keyword evidence="2" id="KW-1185">Reference proteome</keyword>
<dbReference type="AlphaFoldDB" id="A0A1G4AN47"/>